<keyword evidence="4" id="KW-0808">Transferase</keyword>
<protein>
    <submittedName>
        <fullName evidence="6">Precorrin-6B methylase 2</fullName>
    </submittedName>
</protein>
<name>A0A8I0AMY3_9FIRM</name>
<dbReference type="EMBL" id="JACOOX010000001">
    <property type="protein sequence ID" value="MBC5661653.1"/>
    <property type="molecule type" value="Genomic_DNA"/>
</dbReference>
<proteinExistence type="predicted"/>
<keyword evidence="7" id="KW-1185">Reference proteome</keyword>
<sequence>MKNTFSNSGMLNWLGFFANKMDVSPEKIKMLNICGRQKNVVPTIDTHKRVLIYTDASHEDLFYTLWEAGFGEYDIWIGEGTEPGSELTNAKLKNVINKKISEPTVIFIVNEKTRESVRYGMKNDLFTKGSVHYVCNEIRAVIMSILGVDTHDTILALMAESIVIEAAITASEGQIIAVEPDSGSRRSMEENVEKFGVHNVQIIPDMSEESLSRIPVPRLAFIVANHYLESDIERLLAINPQMQFVIYTLDLGILAETKLIFDKFGIQNMEALQINVSKTNKENVFVAQPAPWIITGGAE</sequence>
<evidence type="ECO:0000256" key="2">
    <source>
        <dbReference type="ARBA" id="ARBA00022573"/>
    </source>
</evidence>
<accession>A0A8I0AMY3</accession>
<evidence type="ECO:0000256" key="3">
    <source>
        <dbReference type="ARBA" id="ARBA00022603"/>
    </source>
</evidence>
<evidence type="ECO:0000256" key="4">
    <source>
        <dbReference type="ARBA" id="ARBA00022679"/>
    </source>
</evidence>
<reference evidence="6 7" key="1">
    <citation type="submission" date="2020-08" db="EMBL/GenBank/DDBJ databases">
        <title>Genome public.</title>
        <authorList>
            <person name="Liu C."/>
            <person name="Sun Q."/>
        </authorList>
    </citation>
    <scope>NUCLEOTIDE SEQUENCE [LARGE SCALE GENOMIC DNA]</scope>
    <source>
        <strain evidence="6 7">NSJ-10</strain>
    </source>
</reference>
<evidence type="ECO:0000313" key="6">
    <source>
        <dbReference type="EMBL" id="MBC5661653.1"/>
    </source>
</evidence>
<keyword evidence="3 6" id="KW-0489">Methyltransferase</keyword>
<evidence type="ECO:0000256" key="1">
    <source>
        <dbReference type="ARBA" id="ARBA00004953"/>
    </source>
</evidence>
<dbReference type="RefSeq" id="WP_118482782.1">
    <property type="nucleotide sequence ID" value="NZ_JACOOX010000001.1"/>
</dbReference>
<dbReference type="GO" id="GO:0009236">
    <property type="term" value="P:cobalamin biosynthetic process"/>
    <property type="evidence" value="ECO:0007669"/>
    <property type="project" value="UniProtKB-KW"/>
</dbReference>
<dbReference type="GO" id="GO:0008168">
    <property type="term" value="F:methyltransferase activity"/>
    <property type="evidence" value="ECO:0007669"/>
    <property type="project" value="UniProtKB-KW"/>
</dbReference>
<gene>
    <name evidence="6" type="ORF">H8S09_01890</name>
</gene>
<keyword evidence="2" id="KW-0169">Cobalamin biosynthesis</keyword>
<dbReference type="InterPro" id="IPR050714">
    <property type="entry name" value="Cobalamin_biosynth_MTase"/>
</dbReference>
<dbReference type="Gene3D" id="3.40.50.150">
    <property type="entry name" value="Vaccinia Virus protein VP39"/>
    <property type="match status" value="1"/>
</dbReference>
<keyword evidence="5" id="KW-0949">S-adenosyl-L-methionine</keyword>
<comment type="caution">
    <text evidence="6">The sequence shown here is derived from an EMBL/GenBank/DDBJ whole genome shotgun (WGS) entry which is preliminary data.</text>
</comment>
<evidence type="ECO:0000313" key="7">
    <source>
        <dbReference type="Proteomes" id="UP000615234"/>
    </source>
</evidence>
<organism evidence="6 7">
    <name type="scientific">Coprococcus hominis</name>
    <name type="common">ex Liu et al. 2022</name>
    <dbReference type="NCBI Taxonomy" id="2763039"/>
    <lineage>
        <taxon>Bacteria</taxon>
        <taxon>Bacillati</taxon>
        <taxon>Bacillota</taxon>
        <taxon>Clostridia</taxon>
        <taxon>Lachnospirales</taxon>
        <taxon>Lachnospiraceae</taxon>
        <taxon>Coprococcus</taxon>
    </lineage>
</organism>
<comment type="pathway">
    <text evidence="1">Cofactor biosynthesis; adenosylcobalamin biosynthesis.</text>
</comment>
<dbReference type="InterPro" id="IPR029063">
    <property type="entry name" value="SAM-dependent_MTases_sf"/>
</dbReference>
<dbReference type="PANTHER" id="PTHR43182:SF1">
    <property type="entry name" value="COBALT-PRECORRIN-7 C(5)-METHYLTRANSFERASE"/>
    <property type="match status" value="1"/>
</dbReference>
<dbReference type="AlphaFoldDB" id="A0A8I0AMY3"/>
<evidence type="ECO:0000256" key="5">
    <source>
        <dbReference type="ARBA" id="ARBA00022691"/>
    </source>
</evidence>
<dbReference type="PANTHER" id="PTHR43182">
    <property type="entry name" value="COBALT-PRECORRIN-6B C(15)-METHYLTRANSFERASE (DECARBOXYLATING)"/>
    <property type="match status" value="1"/>
</dbReference>
<dbReference type="Proteomes" id="UP000615234">
    <property type="component" value="Unassembled WGS sequence"/>
</dbReference>
<dbReference type="GO" id="GO:0032259">
    <property type="term" value="P:methylation"/>
    <property type="evidence" value="ECO:0007669"/>
    <property type="project" value="UniProtKB-KW"/>
</dbReference>